<dbReference type="Proteomes" id="UP000290909">
    <property type="component" value="Chromosome"/>
</dbReference>
<evidence type="ECO:0000256" key="5">
    <source>
        <dbReference type="ARBA" id="ARBA00023136"/>
    </source>
</evidence>
<name>A0A449BIH7_9MOLU</name>
<feature type="transmembrane region" description="Helical" evidence="6">
    <location>
        <begin position="240"/>
        <end position="259"/>
    </location>
</feature>
<feature type="transmembrane region" description="Helical" evidence="6">
    <location>
        <begin position="76"/>
        <end position="94"/>
    </location>
</feature>
<dbReference type="STRING" id="1408416.GCA_000702765_01090"/>
<protein>
    <submittedName>
        <fullName evidence="8">Uncharacterized conserved protein</fullName>
    </submittedName>
</protein>
<evidence type="ECO:0000256" key="2">
    <source>
        <dbReference type="ARBA" id="ARBA00009012"/>
    </source>
</evidence>
<keyword evidence="9" id="KW-1185">Reference proteome</keyword>
<keyword evidence="4 6" id="KW-1133">Transmembrane helix</keyword>
<evidence type="ECO:0000259" key="7">
    <source>
        <dbReference type="Pfam" id="PF08818"/>
    </source>
</evidence>
<keyword evidence="5 6" id="KW-0472">Membrane</keyword>
<dbReference type="KEGG" id="ahk:NCTC10172_00274"/>
<dbReference type="AlphaFoldDB" id="A0A449BIH7"/>
<evidence type="ECO:0000313" key="8">
    <source>
        <dbReference type="EMBL" id="VEU82266.1"/>
    </source>
</evidence>
<reference evidence="8 9" key="1">
    <citation type="submission" date="2019-01" db="EMBL/GenBank/DDBJ databases">
        <authorList>
            <consortium name="Pathogen Informatics"/>
        </authorList>
    </citation>
    <scope>NUCLEOTIDE SEQUENCE [LARGE SCALE GENOMIC DNA]</scope>
    <source>
        <strain evidence="8 9">NCTC10172</strain>
    </source>
</reference>
<evidence type="ECO:0000256" key="4">
    <source>
        <dbReference type="ARBA" id="ARBA00022989"/>
    </source>
</evidence>
<dbReference type="Pfam" id="PF08818">
    <property type="entry name" value="DUF1801"/>
    <property type="match status" value="1"/>
</dbReference>
<dbReference type="Pfam" id="PF01940">
    <property type="entry name" value="DUF92"/>
    <property type="match status" value="1"/>
</dbReference>
<sequence length="391" mass="44615">MDFLIGFILSLLIAILSYKKKSLNLSGAIAATLFGTLIYGMGTYIMFVLLISFFLSSSIIQKIKHLEKEEKDGRNFIQVIANILAATIFSVIYFVTKEQIFMVVAAVGIAASTSDTWASEIGKTSKGKIVSIVNFKEVPRGESGGVSLLGTLSSLFGSIFISFLFILLYGITFEFSIALFGYFIMITIGGFLGCVFDSYLGIFLQAKYIELKTGKKIEKRTNHGEYKLVSGLPFVNNDMVNLLSTVCIAIIFALILIWGDYMGYIKDLEDYGQRFIKEESNRKVFLDLCNWVKNNFNLNLEIKYNQPMFLMDGTFILAFSASKNHFSVAPEVKAMEYFKDEISLAKYEQTTHLFRIKYKDEINYHLLTRIIEYNMKDKKGYTKFWRETWYI</sequence>
<evidence type="ECO:0000256" key="6">
    <source>
        <dbReference type="SAM" id="Phobius"/>
    </source>
</evidence>
<dbReference type="InterPro" id="IPR014922">
    <property type="entry name" value="YdhG-like"/>
</dbReference>
<dbReference type="PANTHER" id="PTHR13353:SF5">
    <property type="entry name" value="TRANSMEMBRANE PROTEIN 19"/>
    <property type="match status" value="1"/>
</dbReference>
<evidence type="ECO:0000313" key="9">
    <source>
        <dbReference type="Proteomes" id="UP000290909"/>
    </source>
</evidence>
<dbReference type="InterPro" id="IPR002794">
    <property type="entry name" value="DUF92_TMEM19"/>
</dbReference>
<comment type="similarity">
    <text evidence="2">Belongs to the TMEM19 family.</text>
</comment>
<dbReference type="GO" id="GO:0016020">
    <property type="term" value="C:membrane"/>
    <property type="evidence" value="ECO:0007669"/>
    <property type="project" value="UniProtKB-SubCell"/>
</dbReference>
<comment type="subcellular location">
    <subcellularLocation>
        <location evidence="1">Membrane</location>
        <topology evidence="1">Multi-pass membrane protein</topology>
    </subcellularLocation>
</comment>
<feature type="domain" description="YdhG-like" evidence="7">
    <location>
        <begin position="282"/>
        <end position="374"/>
    </location>
</feature>
<evidence type="ECO:0000256" key="3">
    <source>
        <dbReference type="ARBA" id="ARBA00022692"/>
    </source>
</evidence>
<dbReference type="EMBL" id="LR215050">
    <property type="protein sequence ID" value="VEU82266.1"/>
    <property type="molecule type" value="Genomic_DNA"/>
</dbReference>
<keyword evidence="3 6" id="KW-0812">Transmembrane</keyword>
<feature type="transmembrane region" description="Helical" evidence="6">
    <location>
        <begin position="27"/>
        <end position="55"/>
    </location>
</feature>
<gene>
    <name evidence="8" type="primary">ydhG</name>
    <name evidence="8" type="ORF">NCTC10172_00274</name>
</gene>
<accession>A0A449BIH7</accession>
<organism evidence="8 9">
    <name type="scientific">Acholeplasma hippikon</name>
    <dbReference type="NCBI Taxonomy" id="264636"/>
    <lineage>
        <taxon>Bacteria</taxon>
        <taxon>Bacillati</taxon>
        <taxon>Mycoplasmatota</taxon>
        <taxon>Mollicutes</taxon>
        <taxon>Acholeplasmatales</taxon>
        <taxon>Acholeplasmataceae</taxon>
        <taxon>Acholeplasma</taxon>
    </lineage>
</organism>
<dbReference type="SUPFAM" id="SSF159888">
    <property type="entry name" value="YdhG-like"/>
    <property type="match status" value="1"/>
</dbReference>
<feature type="transmembrane region" description="Helical" evidence="6">
    <location>
        <begin position="177"/>
        <end position="202"/>
    </location>
</feature>
<feature type="transmembrane region" description="Helical" evidence="6">
    <location>
        <begin position="146"/>
        <end position="171"/>
    </location>
</feature>
<dbReference type="Gene3D" id="3.90.1150.200">
    <property type="match status" value="1"/>
</dbReference>
<proteinExistence type="inferred from homology"/>
<dbReference type="PANTHER" id="PTHR13353">
    <property type="entry name" value="TRANSMEMBRANE PROTEIN 19"/>
    <property type="match status" value="1"/>
</dbReference>
<evidence type="ECO:0000256" key="1">
    <source>
        <dbReference type="ARBA" id="ARBA00004141"/>
    </source>
</evidence>